<gene>
    <name evidence="1" type="ORF">ACFONP_05270</name>
</gene>
<keyword evidence="2" id="KW-1185">Reference proteome</keyword>
<dbReference type="EMBL" id="JBHRVA010000002">
    <property type="protein sequence ID" value="MFC3302139.1"/>
    <property type="molecule type" value="Genomic_DNA"/>
</dbReference>
<accession>A0ABV7M9L4</accession>
<evidence type="ECO:0008006" key="3">
    <source>
        <dbReference type="Google" id="ProtNLM"/>
    </source>
</evidence>
<evidence type="ECO:0000313" key="2">
    <source>
        <dbReference type="Proteomes" id="UP001595607"/>
    </source>
</evidence>
<sequence length="252" mass="27428">MLSRCVAACIGGAACVLLPPDARAGAWTRPAGEWLNIDSVEMFAAKGQDYDFSQLTARTYHEYGLTEGFSVGSSVAHAQQQVVGDDYAIYLDGIAQAEIFAQFALPADHTRASSIRLTGVFRTSTFVRGQRAMGQDAAIGLSWLEGVGNDRAFAEAEFGYRRSLGDDADQLRLHTTIGLKHRGGMLLARTFHTKGLFPKDPEGIDYDLGQLGISAVLPIRKRMKLEIGARTDLYTRGIDPGSTAFFSIWWGS</sequence>
<evidence type="ECO:0000313" key="1">
    <source>
        <dbReference type="EMBL" id="MFC3302139.1"/>
    </source>
</evidence>
<proteinExistence type="predicted"/>
<comment type="caution">
    <text evidence="1">The sequence shown here is derived from an EMBL/GenBank/DDBJ whole genome shotgun (WGS) entry which is preliminary data.</text>
</comment>
<dbReference type="Proteomes" id="UP001595607">
    <property type="component" value="Unassembled WGS sequence"/>
</dbReference>
<protein>
    <recommendedName>
        <fullName evidence="3">Cellulose biosynthesis protein BcsS</fullName>
    </recommendedName>
</protein>
<dbReference type="RefSeq" id="WP_189574467.1">
    <property type="nucleotide sequence ID" value="NZ_BMXU01000001.1"/>
</dbReference>
<name>A0ABV7M9L4_9PROT</name>
<organism evidence="1 2">
    <name type="scientific">Parvularcula lutaonensis</name>
    <dbReference type="NCBI Taxonomy" id="491923"/>
    <lineage>
        <taxon>Bacteria</taxon>
        <taxon>Pseudomonadati</taxon>
        <taxon>Pseudomonadota</taxon>
        <taxon>Alphaproteobacteria</taxon>
        <taxon>Parvularculales</taxon>
        <taxon>Parvularculaceae</taxon>
        <taxon>Parvularcula</taxon>
    </lineage>
</organism>
<reference evidence="2" key="1">
    <citation type="journal article" date="2019" name="Int. J. Syst. Evol. Microbiol.">
        <title>The Global Catalogue of Microorganisms (GCM) 10K type strain sequencing project: providing services to taxonomists for standard genome sequencing and annotation.</title>
        <authorList>
            <consortium name="The Broad Institute Genomics Platform"/>
            <consortium name="The Broad Institute Genome Sequencing Center for Infectious Disease"/>
            <person name="Wu L."/>
            <person name="Ma J."/>
        </authorList>
    </citation>
    <scope>NUCLEOTIDE SEQUENCE [LARGE SCALE GENOMIC DNA]</scope>
    <source>
        <strain evidence="2">KCTC 22245</strain>
    </source>
</reference>
<dbReference type="PROSITE" id="PS51257">
    <property type="entry name" value="PROKAR_LIPOPROTEIN"/>
    <property type="match status" value="1"/>
</dbReference>